<name>A0A1D6LQV2_MAIZE</name>
<sequence>MAPHQHNPGPGQRPPVDASLIGSPRSMGSPWSANGRRDEYVRIPEEVEVASKGEGDAAAAIKAAVAAECPRVLRCRAIRWWAKVAVLGIFLAGAGAAAVVFLGPLVIKKECRINGGRAESHARSTLHHAARTDGRG</sequence>
<dbReference type="InParanoid" id="A0A1D6LQV2"/>
<feature type="transmembrane region" description="Helical" evidence="2">
    <location>
        <begin position="80"/>
        <end position="107"/>
    </location>
</feature>
<gene>
    <name evidence="4" type="ORF">ZEAMMB73_Zm00001d001876</name>
    <name evidence="3" type="ORF">ZEAMMB73_Zm00001d036743</name>
</gene>
<protein>
    <submittedName>
        <fullName evidence="3">Uncharacterized protein</fullName>
    </submittedName>
</protein>
<proteinExistence type="predicted"/>
<reference evidence="3" key="1">
    <citation type="submission" date="2015-12" db="EMBL/GenBank/DDBJ databases">
        <title>Update maize B73 reference genome by single molecule sequencing technologies.</title>
        <authorList>
            <consortium name="Maize Genome Sequencing Project"/>
            <person name="Ware D."/>
        </authorList>
    </citation>
    <scope>NUCLEOTIDE SEQUENCE</scope>
    <source>
        <tissue evidence="3">Seedling</tissue>
    </source>
</reference>
<keyword evidence="2" id="KW-0472">Membrane</keyword>
<dbReference type="AlphaFoldDB" id="A0A1D6LQV2"/>
<organism evidence="3">
    <name type="scientific">Zea mays</name>
    <name type="common">Maize</name>
    <dbReference type="NCBI Taxonomy" id="4577"/>
    <lineage>
        <taxon>Eukaryota</taxon>
        <taxon>Viridiplantae</taxon>
        <taxon>Streptophyta</taxon>
        <taxon>Embryophyta</taxon>
        <taxon>Tracheophyta</taxon>
        <taxon>Spermatophyta</taxon>
        <taxon>Magnoliopsida</taxon>
        <taxon>Liliopsida</taxon>
        <taxon>Poales</taxon>
        <taxon>Poaceae</taxon>
        <taxon>PACMAD clade</taxon>
        <taxon>Panicoideae</taxon>
        <taxon>Andropogonodae</taxon>
        <taxon>Andropogoneae</taxon>
        <taxon>Tripsacinae</taxon>
        <taxon>Zea</taxon>
    </lineage>
</organism>
<dbReference type="ExpressionAtlas" id="A0A1D6LQV2">
    <property type="expression patterns" value="baseline and differential"/>
</dbReference>
<accession>A0A1D6LQV2</accession>
<dbReference type="EMBL" id="CM007648">
    <property type="protein sequence ID" value="ONM12249.1"/>
    <property type="molecule type" value="Genomic_DNA"/>
</dbReference>
<evidence type="ECO:0000256" key="1">
    <source>
        <dbReference type="SAM" id="MobiDB-lite"/>
    </source>
</evidence>
<feature type="region of interest" description="Disordered" evidence="1">
    <location>
        <begin position="1"/>
        <end position="37"/>
    </location>
</feature>
<keyword evidence="2" id="KW-1133">Transmembrane helix</keyword>
<dbReference type="EMBL" id="CM000782">
    <property type="protein sequence ID" value="AQK81842.1"/>
    <property type="molecule type" value="Genomic_DNA"/>
</dbReference>
<keyword evidence="2" id="KW-0812">Transmembrane</keyword>
<evidence type="ECO:0000313" key="4">
    <source>
        <dbReference type="EMBL" id="ONM12249.1"/>
    </source>
</evidence>
<evidence type="ECO:0000313" key="3">
    <source>
        <dbReference type="EMBL" id="AQK81842.1"/>
    </source>
</evidence>
<evidence type="ECO:0000256" key="2">
    <source>
        <dbReference type="SAM" id="Phobius"/>
    </source>
</evidence>